<name>F5YN68_TREPZ</name>
<keyword evidence="5 6" id="KW-0249">Electron transport</keyword>
<dbReference type="STRING" id="545694.TREPR_0308"/>
<dbReference type="EMBL" id="CP001843">
    <property type="protein sequence ID" value="AEF84815.1"/>
    <property type="molecule type" value="Genomic_DNA"/>
</dbReference>
<dbReference type="EC" id="7.-.-.-" evidence="6"/>
<dbReference type="InterPro" id="IPR010209">
    <property type="entry name" value="Ion_transpt_RnfG/RsxG"/>
</dbReference>
<dbReference type="GO" id="GO:0022900">
    <property type="term" value="P:electron transport chain"/>
    <property type="evidence" value="ECO:0007669"/>
    <property type="project" value="UniProtKB-UniRule"/>
</dbReference>
<organism evidence="9 10">
    <name type="scientific">Treponema primitia (strain ATCC BAA-887 / DSM 12427 / ZAS-2)</name>
    <dbReference type="NCBI Taxonomy" id="545694"/>
    <lineage>
        <taxon>Bacteria</taxon>
        <taxon>Pseudomonadati</taxon>
        <taxon>Spirochaetota</taxon>
        <taxon>Spirochaetia</taxon>
        <taxon>Spirochaetales</taxon>
        <taxon>Treponemataceae</taxon>
        <taxon>Treponema</taxon>
    </lineage>
</organism>
<keyword evidence="4 6" id="KW-0288">FMN</keyword>
<dbReference type="GO" id="GO:0005886">
    <property type="term" value="C:plasma membrane"/>
    <property type="evidence" value="ECO:0007669"/>
    <property type="project" value="UniProtKB-SubCell"/>
</dbReference>
<protein>
    <recommendedName>
        <fullName evidence="6">Ion-translocating oxidoreductase complex subunit G</fullName>
        <ecNumber evidence="6">7.-.-.-</ecNumber>
    </recommendedName>
    <alternativeName>
        <fullName evidence="6">Rnf electron transport complex subunit G</fullName>
    </alternativeName>
</protein>
<keyword evidence="6" id="KW-1003">Cell membrane</keyword>
<dbReference type="PANTHER" id="PTHR36118">
    <property type="entry name" value="ION-TRANSLOCATING OXIDOREDUCTASE COMPLEX SUBUNIT G"/>
    <property type="match status" value="1"/>
</dbReference>
<dbReference type="GO" id="GO:0010181">
    <property type="term" value="F:FMN binding"/>
    <property type="evidence" value="ECO:0007669"/>
    <property type="project" value="InterPro"/>
</dbReference>
<keyword evidence="6" id="KW-1278">Translocase</keyword>
<comment type="subcellular location">
    <subcellularLocation>
        <location evidence="6">Cell inner membrane</location>
        <topology evidence="6">Single-pass membrane protein</topology>
    </subcellularLocation>
</comment>
<dbReference type="eggNOG" id="COG4659">
    <property type="taxonomic scope" value="Bacteria"/>
</dbReference>
<evidence type="ECO:0000256" key="1">
    <source>
        <dbReference type="ARBA" id="ARBA00022448"/>
    </source>
</evidence>
<keyword evidence="3 6" id="KW-0285">Flavoprotein</keyword>
<evidence type="ECO:0000256" key="5">
    <source>
        <dbReference type="ARBA" id="ARBA00022982"/>
    </source>
</evidence>
<evidence type="ECO:0000256" key="3">
    <source>
        <dbReference type="ARBA" id="ARBA00022630"/>
    </source>
</evidence>
<feature type="transmembrane region" description="Helical" evidence="7">
    <location>
        <begin position="12"/>
        <end position="33"/>
    </location>
</feature>
<accession>F5YN68</accession>
<evidence type="ECO:0000256" key="7">
    <source>
        <dbReference type="SAM" id="Phobius"/>
    </source>
</evidence>
<comment type="function">
    <text evidence="6">Part of a membrane-bound complex that couples electron transfer with translocation of ions across the membrane.</text>
</comment>
<sequence length="203" mass="20853">MKGTKVSGILKLGIILTLYATVACVGLAFVYSATEKVIEERQQADLEAALKELFPDADGFDDLKGAIKSPDPSVSFGDQYKVLRGGSVIGAAIRATGASYGGPATILAGVDTGGKISGVKILESSDTPGLGANAGSPTYFVDKAKGLTFYGQFAGKSVNDPFEVKGDVIAITASTITSRSITHIVKTAGSAVRTWLETSGGVK</sequence>
<dbReference type="InterPro" id="IPR007329">
    <property type="entry name" value="FMN-bd"/>
</dbReference>
<feature type="modified residue" description="FMN phosphoryl threonine" evidence="6">
    <location>
        <position position="175"/>
    </location>
</feature>
<dbReference type="Pfam" id="PF04205">
    <property type="entry name" value="FMN_bind"/>
    <property type="match status" value="1"/>
</dbReference>
<dbReference type="Proteomes" id="UP000009223">
    <property type="component" value="Chromosome"/>
</dbReference>
<dbReference type="AlphaFoldDB" id="F5YN68"/>
<gene>
    <name evidence="6" type="primary">rnfG</name>
    <name evidence="9" type="ordered locus">TREPR_0308</name>
</gene>
<comment type="subunit">
    <text evidence="6">The complex is composed of six subunits: RnfA, RnfB, RnfC, RnfD, RnfE and RnfG.</text>
</comment>
<keyword evidence="6 7" id="KW-1133">Transmembrane helix</keyword>
<evidence type="ECO:0000256" key="2">
    <source>
        <dbReference type="ARBA" id="ARBA00022553"/>
    </source>
</evidence>
<dbReference type="OrthoDB" id="9811080at2"/>
<feature type="domain" description="FMN-binding" evidence="8">
    <location>
        <begin position="99"/>
        <end position="192"/>
    </location>
</feature>
<keyword evidence="1 6" id="KW-0813">Transport</keyword>
<dbReference type="KEGG" id="tpi:TREPR_0308"/>
<keyword evidence="2 6" id="KW-0597">Phosphoprotein</keyword>
<reference evidence="9 10" key="2">
    <citation type="journal article" date="2011" name="ISME J.">
        <title>RNA-seq reveals cooperative metabolic interactions between two termite-gut spirochete species in co-culture.</title>
        <authorList>
            <person name="Rosenthal A.Z."/>
            <person name="Matson E.G."/>
            <person name="Eldar A."/>
            <person name="Leadbetter J.R."/>
        </authorList>
    </citation>
    <scope>NUCLEOTIDE SEQUENCE [LARGE SCALE GENOMIC DNA]</scope>
    <source>
        <strain evidence="10">ATCC BAA-887 / DSM 12427 / ZAS-2</strain>
    </source>
</reference>
<reference evidence="10" key="1">
    <citation type="submission" date="2009-12" db="EMBL/GenBank/DDBJ databases">
        <title>Complete sequence of Treponema primitia strain ZAS-2.</title>
        <authorList>
            <person name="Tetu S.G."/>
            <person name="Matson E."/>
            <person name="Ren Q."/>
            <person name="Seshadri R."/>
            <person name="Elbourne L."/>
            <person name="Hassan K.A."/>
            <person name="Durkin A."/>
            <person name="Radune D."/>
            <person name="Mohamoud Y."/>
            <person name="Shay R."/>
            <person name="Jin S."/>
            <person name="Zhang X."/>
            <person name="Lucey K."/>
            <person name="Ballor N.R."/>
            <person name="Ottesen E."/>
            <person name="Rosenthal R."/>
            <person name="Allen A."/>
            <person name="Leadbetter J.R."/>
            <person name="Paulsen I.T."/>
        </authorList>
    </citation>
    <scope>NUCLEOTIDE SEQUENCE [LARGE SCALE GENOMIC DNA]</scope>
    <source>
        <strain evidence="10">ATCC BAA-887 / DSM 12427 / ZAS-2</strain>
    </source>
</reference>
<dbReference type="PROSITE" id="PS51257">
    <property type="entry name" value="PROKAR_LIPOPROTEIN"/>
    <property type="match status" value="1"/>
</dbReference>
<proteinExistence type="inferred from homology"/>
<dbReference type="PANTHER" id="PTHR36118:SF1">
    <property type="entry name" value="ION-TRANSLOCATING OXIDOREDUCTASE COMPLEX SUBUNIT G"/>
    <property type="match status" value="1"/>
</dbReference>
<evidence type="ECO:0000313" key="9">
    <source>
        <dbReference type="EMBL" id="AEF84815.1"/>
    </source>
</evidence>
<dbReference type="HAMAP" id="MF_00479">
    <property type="entry name" value="RsxG_RnfG"/>
    <property type="match status" value="1"/>
</dbReference>
<dbReference type="RefSeq" id="WP_015709687.1">
    <property type="nucleotide sequence ID" value="NC_015578.1"/>
</dbReference>
<evidence type="ECO:0000259" key="8">
    <source>
        <dbReference type="SMART" id="SM00900"/>
    </source>
</evidence>
<comment type="similarity">
    <text evidence="6">Belongs to the RnfG family.</text>
</comment>
<keyword evidence="6" id="KW-0997">Cell inner membrane</keyword>
<dbReference type="HOGENOM" id="CLU_077882_2_0_12"/>
<comment type="cofactor">
    <cofactor evidence="6">
        <name>FMN</name>
        <dbReference type="ChEBI" id="CHEBI:58210"/>
    </cofactor>
</comment>
<dbReference type="SMART" id="SM00900">
    <property type="entry name" value="FMN_bind"/>
    <property type="match status" value="1"/>
</dbReference>
<dbReference type="GO" id="GO:0009055">
    <property type="term" value="F:electron transfer activity"/>
    <property type="evidence" value="ECO:0007669"/>
    <property type="project" value="InterPro"/>
</dbReference>
<keyword evidence="6 7" id="KW-0812">Transmembrane</keyword>
<evidence type="ECO:0000256" key="4">
    <source>
        <dbReference type="ARBA" id="ARBA00022643"/>
    </source>
</evidence>
<keyword evidence="6 7" id="KW-0472">Membrane</keyword>
<evidence type="ECO:0000256" key="6">
    <source>
        <dbReference type="HAMAP-Rule" id="MF_00479"/>
    </source>
</evidence>
<dbReference type="PIRSF" id="PIRSF006091">
    <property type="entry name" value="E_trnsport_RnfG"/>
    <property type="match status" value="1"/>
</dbReference>
<evidence type="ECO:0000313" key="10">
    <source>
        <dbReference type="Proteomes" id="UP000009223"/>
    </source>
</evidence>
<keyword evidence="10" id="KW-1185">Reference proteome</keyword>